<proteinExistence type="predicted"/>
<dbReference type="KEGG" id="fpal:HYN49_11270"/>
<name>A0A2S1SJ55_9FLAO</name>
<sequence length="267" mass="29075">MKNKLLLIAVAFGFLVSCSNSDDSSGPAVETNFMPVTIGNYWVYNVTGSDNSIGRDSLYIANDTVINTNTYKKFKTESIPTGFFSNTLRGNSVREVNGKLLLTGGAGLNVANALPIDLELTDFVVFDKNATENQQLSSVSGTLQQTLQGFPLTINYTLKSIAQAEEATYTAPDNTVYNNLKPVKTILNVAVTGTYQGFPFTLLEAQDVVTSTQYYAEGIGMVHANTNISYHLVDLSLLNIQFPFPSSGSQSQTEVLDDYHVMQNTTN</sequence>
<dbReference type="EMBL" id="CP029187">
    <property type="protein sequence ID" value="AWI26433.1"/>
    <property type="molecule type" value="Genomic_DNA"/>
</dbReference>
<dbReference type="OrthoDB" id="1435518at2"/>
<protein>
    <recommendedName>
        <fullName evidence="4">Lipoprotein</fullName>
    </recommendedName>
</protein>
<keyword evidence="3" id="KW-1185">Reference proteome</keyword>
<evidence type="ECO:0000313" key="2">
    <source>
        <dbReference type="EMBL" id="AWI26433.1"/>
    </source>
</evidence>
<dbReference type="Proteomes" id="UP000244937">
    <property type="component" value="Chromosome"/>
</dbReference>
<evidence type="ECO:0000313" key="3">
    <source>
        <dbReference type="Proteomes" id="UP000244937"/>
    </source>
</evidence>
<dbReference type="RefSeq" id="WP_108904211.1">
    <property type="nucleotide sequence ID" value="NZ_CP029187.1"/>
</dbReference>
<dbReference type="PROSITE" id="PS51257">
    <property type="entry name" value="PROKAR_LIPOPROTEIN"/>
    <property type="match status" value="1"/>
</dbReference>
<accession>A0A2S1SJ55</accession>
<reference evidence="2 3" key="1">
    <citation type="submission" date="2018-05" db="EMBL/GenBank/DDBJ databases">
        <title>Genome sequencing of Flavobacterium sp. HYN0049.</title>
        <authorList>
            <person name="Yi H."/>
            <person name="Baek C."/>
        </authorList>
    </citation>
    <scope>NUCLEOTIDE SEQUENCE [LARGE SCALE GENOMIC DNA]</scope>
    <source>
        <strain evidence="2 3">HYN0049</strain>
    </source>
</reference>
<evidence type="ECO:0000256" key="1">
    <source>
        <dbReference type="SAM" id="SignalP"/>
    </source>
</evidence>
<gene>
    <name evidence="2" type="ORF">HYN49_11270</name>
</gene>
<keyword evidence="1" id="KW-0732">Signal</keyword>
<feature type="chain" id="PRO_5015477672" description="Lipoprotein" evidence="1">
    <location>
        <begin position="22"/>
        <end position="267"/>
    </location>
</feature>
<feature type="signal peptide" evidence="1">
    <location>
        <begin position="1"/>
        <end position="21"/>
    </location>
</feature>
<dbReference type="AlphaFoldDB" id="A0A2S1SJ55"/>
<evidence type="ECO:0008006" key="4">
    <source>
        <dbReference type="Google" id="ProtNLM"/>
    </source>
</evidence>
<organism evidence="2 3">
    <name type="scientific">Flavobacterium pallidum</name>
    <dbReference type="NCBI Taxonomy" id="2172098"/>
    <lineage>
        <taxon>Bacteria</taxon>
        <taxon>Pseudomonadati</taxon>
        <taxon>Bacteroidota</taxon>
        <taxon>Flavobacteriia</taxon>
        <taxon>Flavobacteriales</taxon>
        <taxon>Flavobacteriaceae</taxon>
        <taxon>Flavobacterium</taxon>
    </lineage>
</organism>